<keyword evidence="1" id="KW-0472">Membrane</keyword>
<feature type="transmembrane region" description="Helical" evidence="1">
    <location>
        <begin position="34"/>
        <end position="53"/>
    </location>
</feature>
<evidence type="ECO:0000313" key="2">
    <source>
        <dbReference type="EMBL" id="MPN23731.1"/>
    </source>
</evidence>
<feature type="transmembrane region" description="Helical" evidence="1">
    <location>
        <begin position="74"/>
        <end position="92"/>
    </location>
</feature>
<reference evidence="2" key="1">
    <citation type="submission" date="2019-08" db="EMBL/GenBank/DDBJ databases">
        <authorList>
            <person name="Kucharzyk K."/>
            <person name="Murdoch R.W."/>
            <person name="Higgins S."/>
            <person name="Loffler F."/>
        </authorList>
    </citation>
    <scope>NUCLEOTIDE SEQUENCE</scope>
</reference>
<sequence length="108" mass="11608">MGKQGVVAVEDMSNGIDLMGTQGDFGIDAAESDMLTVILTGANGVEFLIILFYKGLPLVGIVPYPISKRIFNGLLFLLCQSGGIFIQYPPFFSIGVNHSVIDTHITEV</sequence>
<protein>
    <submittedName>
        <fullName evidence="2">Uncharacterized protein</fullName>
    </submittedName>
</protein>
<dbReference type="EMBL" id="VSSQ01072324">
    <property type="protein sequence ID" value="MPN23731.1"/>
    <property type="molecule type" value="Genomic_DNA"/>
</dbReference>
<keyword evidence="1" id="KW-0812">Transmembrane</keyword>
<accession>A0A645GA06</accession>
<comment type="caution">
    <text evidence="2">The sequence shown here is derived from an EMBL/GenBank/DDBJ whole genome shotgun (WGS) entry which is preliminary data.</text>
</comment>
<proteinExistence type="predicted"/>
<evidence type="ECO:0000256" key="1">
    <source>
        <dbReference type="SAM" id="Phobius"/>
    </source>
</evidence>
<gene>
    <name evidence="2" type="ORF">SDC9_171124</name>
</gene>
<dbReference type="AlphaFoldDB" id="A0A645GA06"/>
<keyword evidence="1" id="KW-1133">Transmembrane helix</keyword>
<organism evidence="2">
    <name type="scientific">bioreactor metagenome</name>
    <dbReference type="NCBI Taxonomy" id="1076179"/>
    <lineage>
        <taxon>unclassified sequences</taxon>
        <taxon>metagenomes</taxon>
        <taxon>ecological metagenomes</taxon>
    </lineage>
</organism>
<name>A0A645GA06_9ZZZZ</name>